<accession>A0A645DVW5</accession>
<sequence length="72" mass="8101">MADKDGNELEQLKRELAEERQEISVLKAVLDMAYEGIVIVDKNGKIKMISKPYADFLGGRPKSDRRARHGGD</sequence>
<proteinExistence type="predicted"/>
<dbReference type="EMBL" id="VSSQ01040414">
    <property type="protein sequence ID" value="MPM93650.1"/>
    <property type="molecule type" value="Genomic_DNA"/>
</dbReference>
<name>A0A645DVW5_9ZZZZ</name>
<dbReference type="InterPro" id="IPR035965">
    <property type="entry name" value="PAS-like_dom_sf"/>
</dbReference>
<comment type="caution">
    <text evidence="2">The sequence shown here is derived from an EMBL/GenBank/DDBJ whole genome shotgun (WGS) entry which is preliminary data.</text>
</comment>
<keyword evidence="1" id="KW-0175">Coiled coil</keyword>
<reference evidence="2" key="1">
    <citation type="submission" date="2019-08" db="EMBL/GenBank/DDBJ databases">
        <authorList>
            <person name="Kucharzyk K."/>
            <person name="Murdoch R.W."/>
            <person name="Higgins S."/>
            <person name="Loffler F."/>
        </authorList>
    </citation>
    <scope>NUCLEOTIDE SEQUENCE</scope>
</reference>
<evidence type="ECO:0008006" key="3">
    <source>
        <dbReference type="Google" id="ProtNLM"/>
    </source>
</evidence>
<feature type="coiled-coil region" evidence="1">
    <location>
        <begin position="2"/>
        <end position="29"/>
    </location>
</feature>
<dbReference type="SUPFAM" id="SSF55785">
    <property type="entry name" value="PYP-like sensor domain (PAS domain)"/>
    <property type="match status" value="1"/>
</dbReference>
<dbReference type="AlphaFoldDB" id="A0A645DVW5"/>
<protein>
    <recommendedName>
        <fullName evidence="3">PAS domain-containing protein</fullName>
    </recommendedName>
</protein>
<organism evidence="2">
    <name type="scientific">bioreactor metagenome</name>
    <dbReference type="NCBI Taxonomy" id="1076179"/>
    <lineage>
        <taxon>unclassified sequences</taxon>
        <taxon>metagenomes</taxon>
        <taxon>ecological metagenomes</taxon>
    </lineage>
</organism>
<gene>
    <name evidence="2" type="ORF">SDC9_140790</name>
</gene>
<evidence type="ECO:0000313" key="2">
    <source>
        <dbReference type="EMBL" id="MPM93650.1"/>
    </source>
</evidence>
<evidence type="ECO:0000256" key="1">
    <source>
        <dbReference type="SAM" id="Coils"/>
    </source>
</evidence>